<reference evidence="3" key="1">
    <citation type="submission" date="2021-10" db="EMBL/GenBank/DDBJ databases">
        <title>Novel species in genus Arthrobacter.</title>
        <authorList>
            <person name="Liu Y."/>
        </authorList>
    </citation>
    <scope>NUCLEOTIDE SEQUENCE</scope>
    <source>
        <strain evidence="2">Zg-Y786</strain>
        <strain evidence="3">Zg-Y809</strain>
    </source>
</reference>
<dbReference type="InterPro" id="IPR019099">
    <property type="entry name" value="Uncharacterised_PGPGW_TM"/>
</dbReference>
<organism evidence="3 5">
    <name type="scientific">Arthrobacter gengyunqii</name>
    <dbReference type="NCBI Taxonomy" id="2886940"/>
    <lineage>
        <taxon>Bacteria</taxon>
        <taxon>Bacillati</taxon>
        <taxon>Actinomycetota</taxon>
        <taxon>Actinomycetes</taxon>
        <taxon>Micrococcales</taxon>
        <taxon>Micrococcaceae</taxon>
        <taxon>Arthrobacter</taxon>
    </lineage>
</organism>
<keyword evidence="1" id="KW-0472">Membrane</keyword>
<name>A0A9X1S732_9MICC</name>
<gene>
    <name evidence="3" type="ORF">LJ751_05255</name>
    <name evidence="2" type="ORF">LJ752_08350</name>
</gene>
<dbReference type="EMBL" id="JAJFZP010000005">
    <property type="protein sequence ID" value="MCC3268769.1"/>
    <property type="molecule type" value="Genomic_DNA"/>
</dbReference>
<dbReference type="Proteomes" id="UP001139264">
    <property type="component" value="Unassembled WGS sequence"/>
</dbReference>
<evidence type="ECO:0000313" key="3">
    <source>
        <dbReference type="EMBL" id="MCC3268769.1"/>
    </source>
</evidence>
<keyword evidence="1" id="KW-1133">Transmembrane helix</keyword>
<dbReference type="EMBL" id="JAJFZQ010000005">
    <property type="protein sequence ID" value="MCC3266055.1"/>
    <property type="molecule type" value="Genomic_DNA"/>
</dbReference>
<feature type="transmembrane region" description="Helical" evidence="1">
    <location>
        <begin position="20"/>
        <end position="49"/>
    </location>
</feature>
<feature type="transmembrane region" description="Helical" evidence="1">
    <location>
        <begin position="118"/>
        <end position="139"/>
    </location>
</feature>
<protein>
    <submittedName>
        <fullName evidence="3">PGPGW domain-containing protein</fullName>
    </submittedName>
</protein>
<keyword evidence="4" id="KW-1185">Reference proteome</keyword>
<comment type="caution">
    <text evidence="3">The sequence shown here is derived from an EMBL/GenBank/DDBJ whole genome shotgun (WGS) entry which is preliminary data.</text>
</comment>
<sequence length="158" mass="17342">MNSERFPPWMRRTGIEVAGWMLIVFGLAALVLPGPGLLGLVAGLAVLSLRYRWANRLLRPVKAKAFEAAEQGVQTWLRISASVTGAILVMATGVVWGVWDKAPQWWPYSQSLWLPGGWGTGTGLIISGLIALALIVYSYRRFRRGTGSRHPAKSDGLR</sequence>
<dbReference type="AlphaFoldDB" id="A0A9X1S732"/>
<evidence type="ECO:0000313" key="5">
    <source>
        <dbReference type="Proteomes" id="UP001139264"/>
    </source>
</evidence>
<evidence type="ECO:0000313" key="4">
    <source>
        <dbReference type="Proteomes" id="UP001139168"/>
    </source>
</evidence>
<dbReference type="Proteomes" id="UP001139168">
    <property type="component" value="Unassembled WGS sequence"/>
</dbReference>
<keyword evidence="1" id="KW-0812">Transmembrane</keyword>
<feature type="transmembrane region" description="Helical" evidence="1">
    <location>
        <begin position="76"/>
        <end position="98"/>
    </location>
</feature>
<dbReference type="Pfam" id="PF09656">
    <property type="entry name" value="PGPGW"/>
    <property type="match status" value="1"/>
</dbReference>
<evidence type="ECO:0000313" key="2">
    <source>
        <dbReference type="EMBL" id="MCC3266055.1"/>
    </source>
</evidence>
<evidence type="ECO:0000256" key="1">
    <source>
        <dbReference type="SAM" id="Phobius"/>
    </source>
</evidence>
<proteinExistence type="predicted"/>
<accession>A0A9X1S732</accession>
<dbReference type="RefSeq" id="WP_227890869.1">
    <property type="nucleotide sequence ID" value="NZ_CP095461.1"/>
</dbReference>